<dbReference type="CDD" id="cd02440">
    <property type="entry name" value="AdoMet_MTases"/>
    <property type="match status" value="1"/>
</dbReference>
<comment type="caution">
    <text evidence="2">The sequence shown here is derived from an EMBL/GenBank/DDBJ whole genome shotgun (WGS) entry which is preliminary data.</text>
</comment>
<dbReference type="Pfam" id="PF08241">
    <property type="entry name" value="Methyltransf_11"/>
    <property type="match status" value="1"/>
</dbReference>
<sequence length="319" mass="36413">MEERGWMKGGGLEVDHERMAFLRQKFNDWAYGYEDTVEKVSIQSSFNLYSAARAHKASKILEVGAGCGLAARIFISYLMKKHCSFFVSDISEKMNEIFVQRFLETDTASDPEVKLVTLEESDVIDVDQEINNVEDNFLKRIFSCRANNECLPFSDNSFDLYIACLSLMIVPNYKNQLTEAYRVVEEGGAAAFSVWGREENCTMLTFVCEVFKEAGIEYTSGSTLTFKLSDKGFLIKDIKEVGFKEVKGFYTMTNPCFPTVNEAYDYSVSSANAQLSLKNCTSEEREHLKLTFYQMYEERYGNDTSELMSWETLVIIATK</sequence>
<keyword evidence="3" id="KW-1185">Reference proteome</keyword>
<evidence type="ECO:0000313" key="2">
    <source>
        <dbReference type="EMBL" id="CAI2376163.1"/>
    </source>
</evidence>
<name>A0AAD2D1D1_EUPCR</name>
<reference evidence="2" key="1">
    <citation type="submission" date="2023-07" db="EMBL/GenBank/DDBJ databases">
        <authorList>
            <consortium name="AG Swart"/>
            <person name="Singh M."/>
            <person name="Singh A."/>
            <person name="Seah K."/>
            <person name="Emmerich C."/>
        </authorList>
    </citation>
    <scope>NUCLEOTIDE SEQUENCE</scope>
    <source>
        <strain evidence="2">DP1</strain>
    </source>
</reference>
<protein>
    <recommendedName>
        <fullName evidence="1">Methyltransferase type 11 domain-containing protein</fullName>
    </recommendedName>
</protein>
<dbReference type="AlphaFoldDB" id="A0AAD2D1D1"/>
<dbReference type="EMBL" id="CAMPGE010017702">
    <property type="protein sequence ID" value="CAI2376163.1"/>
    <property type="molecule type" value="Genomic_DNA"/>
</dbReference>
<evidence type="ECO:0000313" key="3">
    <source>
        <dbReference type="Proteomes" id="UP001295684"/>
    </source>
</evidence>
<dbReference type="SUPFAM" id="SSF53335">
    <property type="entry name" value="S-adenosyl-L-methionine-dependent methyltransferases"/>
    <property type="match status" value="1"/>
</dbReference>
<dbReference type="InterPro" id="IPR013216">
    <property type="entry name" value="Methyltransf_11"/>
</dbReference>
<dbReference type="GO" id="GO:0008757">
    <property type="term" value="F:S-adenosylmethionine-dependent methyltransferase activity"/>
    <property type="evidence" value="ECO:0007669"/>
    <property type="project" value="InterPro"/>
</dbReference>
<feature type="domain" description="Methyltransferase type 11" evidence="1">
    <location>
        <begin position="123"/>
        <end position="192"/>
    </location>
</feature>
<gene>
    <name evidence="2" type="ORF">ECRASSUSDP1_LOCUS17532</name>
</gene>
<dbReference type="Gene3D" id="3.40.50.150">
    <property type="entry name" value="Vaccinia Virus protein VP39"/>
    <property type="match status" value="1"/>
</dbReference>
<dbReference type="InterPro" id="IPR029063">
    <property type="entry name" value="SAM-dependent_MTases_sf"/>
</dbReference>
<evidence type="ECO:0000259" key="1">
    <source>
        <dbReference type="Pfam" id="PF08241"/>
    </source>
</evidence>
<organism evidence="2 3">
    <name type="scientific">Euplotes crassus</name>
    <dbReference type="NCBI Taxonomy" id="5936"/>
    <lineage>
        <taxon>Eukaryota</taxon>
        <taxon>Sar</taxon>
        <taxon>Alveolata</taxon>
        <taxon>Ciliophora</taxon>
        <taxon>Intramacronucleata</taxon>
        <taxon>Spirotrichea</taxon>
        <taxon>Hypotrichia</taxon>
        <taxon>Euplotida</taxon>
        <taxon>Euplotidae</taxon>
        <taxon>Moneuplotes</taxon>
    </lineage>
</organism>
<dbReference type="Proteomes" id="UP001295684">
    <property type="component" value="Unassembled WGS sequence"/>
</dbReference>
<accession>A0AAD2D1D1</accession>
<dbReference type="PANTHER" id="PTHR43591">
    <property type="entry name" value="METHYLTRANSFERASE"/>
    <property type="match status" value="1"/>
</dbReference>
<dbReference type="PANTHER" id="PTHR43591:SF24">
    <property type="entry name" value="2-METHOXY-6-POLYPRENYL-1,4-BENZOQUINOL METHYLASE, MITOCHONDRIAL"/>
    <property type="match status" value="1"/>
</dbReference>
<proteinExistence type="predicted"/>